<keyword evidence="2" id="KW-0963">Cytoplasm</keyword>
<dbReference type="Gene3D" id="1.10.10.10">
    <property type="entry name" value="Winged helix-like DNA-binding domain superfamily/Winged helix DNA-binding domain"/>
    <property type="match status" value="1"/>
</dbReference>
<dbReference type="GO" id="GO:0005829">
    <property type="term" value="C:cytosol"/>
    <property type="evidence" value="ECO:0007669"/>
    <property type="project" value="TreeGrafter"/>
</dbReference>
<dbReference type="InterPro" id="IPR001867">
    <property type="entry name" value="OmpR/PhoB-type_DNA-bd"/>
</dbReference>
<comment type="subcellular location">
    <subcellularLocation>
        <location evidence="1">Cytoplasm</location>
    </subcellularLocation>
</comment>
<reference evidence="12 13" key="2">
    <citation type="journal article" date="2018" name="Int. J. Syst. Evol. Microbiol.">
        <title>Burkholderia insecticola sp. nov., a gut symbiotic bacterium of the bean bug Riptortus pedestris.</title>
        <authorList>
            <person name="Takeshita K."/>
            <person name="Tamaki H."/>
            <person name="Ohbayashi T."/>
            <person name="Meng X.-Y."/>
            <person name="Sone T."/>
            <person name="Mitani Y."/>
            <person name="Peeters C."/>
            <person name="Kikuchi Y."/>
            <person name="Vandamme P."/>
        </authorList>
    </citation>
    <scope>NUCLEOTIDE SEQUENCE [LARGE SCALE GENOMIC DNA]</scope>
    <source>
        <strain evidence="12">RPE64</strain>
    </source>
</reference>
<keyword evidence="4" id="KW-0902">Two-component regulatory system</keyword>
<dbReference type="Gene3D" id="3.40.50.2300">
    <property type="match status" value="1"/>
</dbReference>
<evidence type="ECO:0000256" key="4">
    <source>
        <dbReference type="ARBA" id="ARBA00023012"/>
    </source>
</evidence>
<dbReference type="InterPro" id="IPR039420">
    <property type="entry name" value="WalR-like"/>
</dbReference>
<feature type="modified residue" description="4-aspartylphosphate" evidence="8">
    <location>
        <position position="53"/>
    </location>
</feature>
<keyword evidence="3 8" id="KW-0597">Phosphoprotein</keyword>
<dbReference type="GO" id="GO:0032993">
    <property type="term" value="C:protein-DNA complex"/>
    <property type="evidence" value="ECO:0007669"/>
    <property type="project" value="TreeGrafter"/>
</dbReference>
<dbReference type="FunFam" id="3.40.50.2300:FF:000002">
    <property type="entry name" value="DNA-binding response regulator PhoP"/>
    <property type="match status" value="1"/>
</dbReference>
<dbReference type="PATRIC" id="fig|758793.3.peg.2942"/>
<keyword evidence="6 9" id="KW-0238">DNA-binding</keyword>
<accession>R4WZ56</accession>
<reference evidence="12 13" key="1">
    <citation type="journal article" date="2013" name="Genome Announc.">
        <title>Complete Genome Sequence of Burkholderia sp. Strain RPE64, Bacterial Symbiont of the Bean Bug Riptortus pedestris.</title>
        <authorList>
            <person name="Shibata T.F."/>
            <person name="Maeda T."/>
            <person name="Nikoh N."/>
            <person name="Yamaguchi K."/>
            <person name="Oshima K."/>
            <person name="Hattori M."/>
            <person name="Nishiyama T."/>
            <person name="Hasebe M."/>
            <person name="Fukatsu T."/>
            <person name="Kikuchi Y."/>
            <person name="Shigenobu S."/>
        </authorList>
    </citation>
    <scope>NUCLEOTIDE SEQUENCE [LARGE SCALE GENOMIC DNA]</scope>
</reference>
<keyword evidence="13" id="KW-1185">Reference proteome</keyword>
<evidence type="ECO:0000256" key="8">
    <source>
        <dbReference type="PROSITE-ProRule" id="PRU00169"/>
    </source>
</evidence>
<dbReference type="CDD" id="cd17624">
    <property type="entry name" value="REC_OmpR_PmrA-like"/>
    <property type="match status" value="1"/>
</dbReference>
<dbReference type="SMART" id="SM00448">
    <property type="entry name" value="REC"/>
    <property type="match status" value="1"/>
</dbReference>
<evidence type="ECO:0000256" key="7">
    <source>
        <dbReference type="ARBA" id="ARBA00023163"/>
    </source>
</evidence>
<dbReference type="Pfam" id="PF00072">
    <property type="entry name" value="Response_reg"/>
    <property type="match status" value="1"/>
</dbReference>
<dbReference type="PROSITE" id="PS51755">
    <property type="entry name" value="OMPR_PHOB"/>
    <property type="match status" value="1"/>
</dbReference>
<evidence type="ECO:0000259" key="10">
    <source>
        <dbReference type="PROSITE" id="PS50110"/>
    </source>
</evidence>
<evidence type="ECO:0000256" key="2">
    <source>
        <dbReference type="ARBA" id="ARBA00022490"/>
    </source>
</evidence>
<keyword evidence="5" id="KW-0805">Transcription regulation</keyword>
<dbReference type="InterPro" id="IPR001789">
    <property type="entry name" value="Sig_transdc_resp-reg_receiver"/>
</dbReference>
<dbReference type="GO" id="GO:0006355">
    <property type="term" value="P:regulation of DNA-templated transcription"/>
    <property type="evidence" value="ECO:0007669"/>
    <property type="project" value="InterPro"/>
</dbReference>
<organism evidence="12 13">
    <name type="scientific">Caballeronia insecticola</name>
    <dbReference type="NCBI Taxonomy" id="758793"/>
    <lineage>
        <taxon>Bacteria</taxon>
        <taxon>Pseudomonadati</taxon>
        <taxon>Pseudomonadota</taxon>
        <taxon>Betaproteobacteria</taxon>
        <taxon>Burkholderiales</taxon>
        <taxon>Burkholderiaceae</taxon>
        <taxon>Caballeronia</taxon>
    </lineage>
</organism>
<evidence type="ECO:0000313" key="13">
    <source>
        <dbReference type="Proteomes" id="UP000013966"/>
    </source>
</evidence>
<dbReference type="HOGENOM" id="CLU_000445_30_1_4"/>
<dbReference type="GO" id="GO:0000156">
    <property type="term" value="F:phosphorelay response regulator activity"/>
    <property type="evidence" value="ECO:0007669"/>
    <property type="project" value="TreeGrafter"/>
</dbReference>
<evidence type="ECO:0000256" key="3">
    <source>
        <dbReference type="ARBA" id="ARBA00022553"/>
    </source>
</evidence>
<evidence type="ECO:0000313" key="12">
    <source>
        <dbReference type="EMBL" id="BAN24691.1"/>
    </source>
</evidence>
<dbReference type="PANTHER" id="PTHR48111:SF35">
    <property type="entry name" value="TRANSCRIPTIONAL REGULATORY PROTEIN QSEB"/>
    <property type="match status" value="1"/>
</dbReference>
<dbReference type="KEGG" id="buo:BRPE64_BCDS00300"/>
<dbReference type="STRING" id="758793.BRPE64_BCDS00300"/>
<dbReference type="PANTHER" id="PTHR48111">
    <property type="entry name" value="REGULATOR OF RPOS"/>
    <property type="match status" value="1"/>
</dbReference>
<gene>
    <name evidence="12" type="ORF">BRPE64_BCDS00300</name>
</gene>
<evidence type="ECO:0000259" key="11">
    <source>
        <dbReference type="PROSITE" id="PS51755"/>
    </source>
</evidence>
<dbReference type="EMBL" id="AP013059">
    <property type="protein sequence ID" value="BAN24691.1"/>
    <property type="molecule type" value="Genomic_DNA"/>
</dbReference>
<keyword evidence="7" id="KW-0804">Transcription</keyword>
<protein>
    <submittedName>
        <fullName evidence="12">Two component transcriptional regulator winged helix family</fullName>
    </submittedName>
</protein>
<evidence type="ECO:0000256" key="6">
    <source>
        <dbReference type="ARBA" id="ARBA00023125"/>
    </source>
</evidence>
<proteinExistence type="predicted"/>
<evidence type="ECO:0000256" key="1">
    <source>
        <dbReference type="ARBA" id="ARBA00004496"/>
    </source>
</evidence>
<dbReference type="GO" id="GO:0000976">
    <property type="term" value="F:transcription cis-regulatory region binding"/>
    <property type="evidence" value="ECO:0007669"/>
    <property type="project" value="TreeGrafter"/>
</dbReference>
<dbReference type="PROSITE" id="PS50110">
    <property type="entry name" value="RESPONSE_REGULATORY"/>
    <property type="match status" value="1"/>
</dbReference>
<dbReference type="Pfam" id="PF00486">
    <property type="entry name" value="Trans_reg_C"/>
    <property type="match status" value="1"/>
</dbReference>
<dbReference type="SUPFAM" id="SSF52172">
    <property type="entry name" value="CheY-like"/>
    <property type="match status" value="1"/>
</dbReference>
<dbReference type="Gene3D" id="6.10.250.690">
    <property type="match status" value="1"/>
</dbReference>
<dbReference type="InterPro" id="IPR011006">
    <property type="entry name" value="CheY-like_superfamily"/>
</dbReference>
<dbReference type="CDD" id="cd00383">
    <property type="entry name" value="trans_reg_C"/>
    <property type="match status" value="1"/>
</dbReference>
<dbReference type="AlphaFoldDB" id="R4WZ56"/>
<feature type="domain" description="OmpR/PhoB-type" evidence="11">
    <location>
        <begin position="126"/>
        <end position="220"/>
    </location>
</feature>
<dbReference type="Proteomes" id="UP000013966">
    <property type="component" value="Chromosome 2"/>
</dbReference>
<evidence type="ECO:0000256" key="9">
    <source>
        <dbReference type="PROSITE-ProRule" id="PRU01091"/>
    </source>
</evidence>
<sequence>MRMRLLLVEDDEMIGETVLAALRRANYTVDWAQDGRAAELSLANGVYDLVLLDLNLPRRDGLEVLATYRKNGGDAPVMIITARDAVDDRIRGLDAGADDYLLKPFDLDELAARVRALLRRRTGQKHPVYTHGELSLDPAAHEARKADAVLNLVPREFALLQALIEEPARVFRRSELEEKLYGWGEEVGSNAIEVHVHSLRRKIGADEIVTVRGVGYRLKRVG</sequence>
<name>R4WZ56_9BURK</name>
<feature type="domain" description="Response regulatory" evidence="10">
    <location>
        <begin position="4"/>
        <end position="118"/>
    </location>
</feature>
<dbReference type="InterPro" id="IPR036388">
    <property type="entry name" value="WH-like_DNA-bd_sf"/>
</dbReference>
<evidence type="ECO:0000256" key="5">
    <source>
        <dbReference type="ARBA" id="ARBA00023015"/>
    </source>
</evidence>
<dbReference type="SMART" id="SM00862">
    <property type="entry name" value="Trans_reg_C"/>
    <property type="match status" value="1"/>
</dbReference>
<feature type="DNA-binding region" description="OmpR/PhoB-type" evidence="9">
    <location>
        <begin position="126"/>
        <end position="220"/>
    </location>
</feature>